<accession>A0A1A8T2T5</accession>
<dbReference type="EC" id="2.7.1.45" evidence="5"/>
<organism evidence="5 6">
    <name type="scientific">Marinomonas spartinae</name>
    <dbReference type="NCBI Taxonomy" id="1792290"/>
    <lineage>
        <taxon>Bacteria</taxon>
        <taxon>Pseudomonadati</taxon>
        <taxon>Pseudomonadota</taxon>
        <taxon>Gammaproteobacteria</taxon>
        <taxon>Oceanospirillales</taxon>
        <taxon>Oceanospirillaceae</taxon>
        <taxon>Marinomonas</taxon>
    </lineage>
</organism>
<dbReference type="STRING" id="1792290.MSP8886_00237"/>
<dbReference type="PANTHER" id="PTHR43085:SF15">
    <property type="entry name" value="2-DEHYDRO-3-DEOXYGLUCONOKINASE"/>
    <property type="match status" value="1"/>
</dbReference>
<dbReference type="GO" id="GO:0005829">
    <property type="term" value="C:cytosol"/>
    <property type="evidence" value="ECO:0007669"/>
    <property type="project" value="TreeGrafter"/>
</dbReference>
<evidence type="ECO:0000256" key="1">
    <source>
        <dbReference type="ARBA" id="ARBA00010688"/>
    </source>
</evidence>
<dbReference type="OrthoDB" id="9795789at2"/>
<dbReference type="InterPro" id="IPR002173">
    <property type="entry name" value="Carboh/pur_kinase_PfkB_CS"/>
</dbReference>
<dbReference type="InterPro" id="IPR011611">
    <property type="entry name" value="PfkB_dom"/>
</dbReference>
<evidence type="ECO:0000256" key="2">
    <source>
        <dbReference type="ARBA" id="ARBA00022679"/>
    </source>
</evidence>
<gene>
    <name evidence="5" type="primary">kdgK</name>
    <name evidence="5" type="ORF">MSP8886_00237</name>
</gene>
<evidence type="ECO:0000313" key="5">
    <source>
        <dbReference type="EMBL" id="SBS25304.1"/>
    </source>
</evidence>
<dbReference type="InterPro" id="IPR050306">
    <property type="entry name" value="PfkB_Carbo_kinase"/>
</dbReference>
<comment type="similarity">
    <text evidence="1">Belongs to the carbohydrate kinase PfkB family.</text>
</comment>
<proteinExistence type="inferred from homology"/>
<dbReference type="PROSITE" id="PS00584">
    <property type="entry name" value="PFKB_KINASES_2"/>
    <property type="match status" value="1"/>
</dbReference>
<dbReference type="GO" id="GO:0019698">
    <property type="term" value="P:D-galacturonate catabolic process"/>
    <property type="evidence" value="ECO:0007669"/>
    <property type="project" value="TreeGrafter"/>
</dbReference>
<feature type="domain" description="Carbohydrate kinase PfkB" evidence="4">
    <location>
        <begin position="5"/>
        <end position="298"/>
    </location>
</feature>
<sequence length="303" mass="32737">MTHCSVVCIGECMVELMASDQPDQLKKGFAGDTFNTAYYLKHILGTGECVSYMTAVGKDVLSQELVQTLENAGLDTQYIRQMDDRTVGLYLVENDVHGERYFTYWRSQSAAKSLFQGQEGYRLLASLESFSTVYLSGISLAILPPNDRALLIDTLKEQGRQVIFDPNYRPALWESKRDALASFQALAKTGAIVMTTLEDEEALQDLNSADTVTAFWLAQGAGDVIVKMGAKGCFIASEKTLVPALSGITPIDTTGAGDSFNGGYIAGLLQGASPKEAAIKAHTLAAQVIQQRGAIIPSDLVTD</sequence>
<evidence type="ECO:0000259" key="4">
    <source>
        <dbReference type="Pfam" id="PF00294"/>
    </source>
</evidence>
<protein>
    <submittedName>
        <fullName evidence="5">2-dehydro-3-deoxygluconokinase</fullName>
        <ecNumber evidence="5">2.7.1.45</ecNumber>
    </submittedName>
</protein>
<dbReference type="SUPFAM" id="SSF53613">
    <property type="entry name" value="Ribokinase-like"/>
    <property type="match status" value="1"/>
</dbReference>
<dbReference type="InterPro" id="IPR029056">
    <property type="entry name" value="Ribokinase-like"/>
</dbReference>
<dbReference type="CDD" id="cd01166">
    <property type="entry name" value="KdgK"/>
    <property type="match status" value="1"/>
</dbReference>
<evidence type="ECO:0000256" key="3">
    <source>
        <dbReference type="ARBA" id="ARBA00022777"/>
    </source>
</evidence>
<reference evidence="5 6" key="1">
    <citation type="submission" date="2016-06" db="EMBL/GenBank/DDBJ databases">
        <authorList>
            <person name="Kjaerup R.B."/>
            <person name="Dalgaard T.S."/>
            <person name="Juul-Madsen H.R."/>
        </authorList>
    </citation>
    <scope>NUCLEOTIDE SEQUENCE [LARGE SCALE GENOMIC DNA]</scope>
    <source>
        <strain evidence="5 6">CECT 8886</strain>
    </source>
</reference>
<dbReference type="PANTHER" id="PTHR43085">
    <property type="entry name" value="HEXOKINASE FAMILY MEMBER"/>
    <property type="match status" value="1"/>
</dbReference>
<dbReference type="RefSeq" id="WP_067011871.1">
    <property type="nucleotide sequence ID" value="NZ_FLOB01000001.1"/>
</dbReference>
<dbReference type="AlphaFoldDB" id="A0A1A8T2T5"/>
<name>A0A1A8T2T5_9GAMM</name>
<keyword evidence="2 5" id="KW-0808">Transferase</keyword>
<dbReference type="GO" id="GO:0042840">
    <property type="term" value="P:D-glucuronate catabolic process"/>
    <property type="evidence" value="ECO:0007669"/>
    <property type="project" value="TreeGrafter"/>
</dbReference>
<keyword evidence="3 5" id="KW-0418">Kinase</keyword>
<dbReference type="GO" id="GO:0008673">
    <property type="term" value="F:2-dehydro-3-deoxygluconokinase activity"/>
    <property type="evidence" value="ECO:0007669"/>
    <property type="project" value="UniProtKB-EC"/>
</dbReference>
<dbReference type="Pfam" id="PF00294">
    <property type="entry name" value="PfkB"/>
    <property type="match status" value="1"/>
</dbReference>
<keyword evidence="6" id="KW-1185">Reference proteome</keyword>
<dbReference type="Gene3D" id="3.40.1190.20">
    <property type="match status" value="1"/>
</dbReference>
<dbReference type="EMBL" id="FLOB01000001">
    <property type="protein sequence ID" value="SBS25304.1"/>
    <property type="molecule type" value="Genomic_DNA"/>
</dbReference>
<evidence type="ECO:0000313" key="6">
    <source>
        <dbReference type="Proteomes" id="UP000092544"/>
    </source>
</evidence>
<dbReference type="Proteomes" id="UP000092544">
    <property type="component" value="Unassembled WGS sequence"/>
</dbReference>
<dbReference type="GO" id="GO:0006974">
    <property type="term" value="P:DNA damage response"/>
    <property type="evidence" value="ECO:0007669"/>
    <property type="project" value="TreeGrafter"/>
</dbReference>